<gene>
    <name evidence="1" type="ORF">GRI39_02765</name>
</gene>
<accession>A0A845A6H8</accession>
<evidence type="ECO:0000313" key="1">
    <source>
        <dbReference type="EMBL" id="MXP24969.1"/>
    </source>
</evidence>
<sequence>MTIALGEQKKLHYDLTDVGLRAQATAVGLLQLCLELRKVDVLSDAAIDRIKEAITDEIVVCAPRAVNKQEYRRDARARLDRLFAGEQKMGSADELAPQHS</sequence>
<dbReference type="RefSeq" id="WP_160738150.1">
    <property type="nucleotide sequence ID" value="NZ_WTYQ01000001.1"/>
</dbReference>
<organism evidence="1 2">
    <name type="scientific">Altericroceibacterium indicum</name>
    <dbReference type="NCBI Taxonomy" id="374177"/>
    <lineage>
        <taxon>Bacteria</taxon>
        <taxon>Pseudomonadati</taxon>
        <taxon>Pseudomonadota</taxon>
        <taxon>Alphaproteobacteria</taxon>
        <taxon>Sphingomonadales</taxon>
        <taxon>Erythrobacteraceae</taxon>
        <taxon>Altericroceibacterium</taxon>
    </lineage>
</organism>
<evidence type="ECO:0000313" key="2">
    <source>
        <dbReference type="Proteomes" id="UP000460561"/>
    </source>
</evidence>
<dbReference type="OrthoDB" id="7507045at2"/>
<keyword evidence="2" id="KW-1185">Reference proteome</keyword>
<dbReference type="Proteomes" id="UP000460561">
    <property type="component" value="Unassembled WGS sequence"/>
</dbReference>
<reference evidence="1 2" key="1">
    <citation type="submission" date="2019-12" db="EMBL/GenBank/DDBJ databases">
        <title>Genomic-based taxomic classification of the family Erythrobacteraceae.</title>
        <authorList>
            <person name="Xu L."/>
        </authorList>
    </citation>
    <scope>NUCLEOTIDE SEQUENCE [LARGE SCALE GENOMIC DNA]</scope>
    <source>
        <strain evidence="1 2">DSM 18604</strain>
    </source>
</reference>
<name>A0A845A6H8_9SPHN</name>
<comment type="caution">
    <text evidence="1">The sequence shown here is derived from an EMBL/GenBank/DDBJ whole genome shotgun (WGS) entry which is preliminary data.</text>
</comment>
<protein>
    <submittedName>
        <fullName evidence="1">Uncharacterized protein</fullName>
    </submittedName>
</protein>
<proteinExistence type="predicted"/>
<dbReference type="EMBL" id="WTYQ01000001">
    <property type="protein sequence ID" value="MXP24969.1"/>
    <property type="molecule type" value="Genomic_DNA"/>
</dbReference>
<dbReference type="AlphaFoldDB" id="A0A845A6H8"/>